<evidence type="ECO:0000313" key="3">
    <source>
        <dbReference type="Proteomes" id="UP000615003"/>
    </source>
</evidence>
<keyword evidence="3" id="KW-1185">Reference proteome</keyword>
<feature type="transmembrane region" description="Helical" evidence="1">
    <location>
        <begin position="35"/>
        <end position="54"/>
    </location>
</feature>
<comment type="caution">
    <text evidence="2">The sequence shown here is derived from an EMBL/GenBank/DDBJ whole genome shotgun (WGS) entry which is preliminary data.</text>
</comment>
<feature type="transmembrane region" description="Helical" evidence="1">
    <location>
        <begin position="6"/>
        <end position="23"/>
    </location>
</feature>
<sequence length="86" mass="9818">MLQLTVILILLIATTLLYCSNRHQRFLKKPISKHWRKLATLLFIAAIALAFYIFTSAAAAFFILLMVMLALMIVPFTSLFKSKDIN</sequence>
<dbReference type="RefSeq" id="WP_104643920.1">
    <property type="nucleotide sequence ID" value="NZ_AQGW01000025.1"/>
</dbReference>
<accession>A0ABR9EWM1</accession>
<reference evidence="2 3" key="1">
    <citation type="submission" date="2015-06" db="EMBL/GenBank/DDBJ databases">
        <title>Genome sequence of Pseudoalteromonas carrageenovora.</title>
        <authorList>
            <person name="Xie B.-B."/>
            <person name="Rong J.-C."/>
            <person name="Qin Q.-L."/>
            <person name="Zhang Y.-Z."/>
        </authorList>
    </citation>
    <scope>NUCLEOTIDE SEQUENCE [LARGE SCALE GENOMIC DNA]</scope>
    <source>
        <strain evidence="2 3">IAM 12662</strain>
    </source>
</reference>
<dbReference type="EMBL" id="AQGW01000025">
    <property type="protein sequence ID" value="MBE0384420.1"/>
    <property type="molecule type" value="Genomic_DNA"/>
</dbReference>
<name>A0ABR9EWM1_PSEVC</name>
<dbReference type="Proteomes" id="UP000615003">
    <property type="component" value="Unassembled WGS sequence"/>
</dbReference>
<dbReference type="GeneID" id="93665514"/>
<keyword evidence="1" id="KW-0472">Membrane</keyword>
<protein>
    <submittedName>
        <fullName evidence="2">Uncharacterized protein</fullName>
    </submittedName>
</protein>
<proteinExistence type="predicted"/>
<keyword evidence="1" id="KW-1133">Transmembrane helix</keyword>
<evidence type="ECO:0000313" key="2">
    <source>
        <dbReference type="EMBL" id="MBE0384420.1"/>
    </source>
</evidence>
<gene>
    <name evidence="2" type="ORF">PCARR_b0394</name>
</gene>
<feature type="transmembrane region" description="Helical" evidence="1">
    <location>
        <begin position="60"/>
        <end position="80"/>
    </location>
</feature>
<keyword evidence="1" id="KW-0812">Transmembrane</keyword>
<organism evidence="2 3">
    <name type="scientific">Pseudoalteromonas carrageenovora IAM 12662</name>
    <dbReference type="NCBI Taxonomy" id="1314868"/>
    <lineage>
        <taxon>Bacteria</taxon>
        <taxon>Pseudomonadati</taxon>
        <taxon>Pseudomonadota</taxon>
        <taxon>Gammaproteobacteria</taxon>
        <taxon>Alteromonadales</taxon>
        <taxon>Pseudoalteromonadaceae</taxon>
        <taxon>Pseudoalteromonas</taxon>
    </lineage>
</organism>
<evidence type="ECO:0000256" key="1">
    <source>
        <dbReference type="SAM" id="Phobius"/>
    </source>
</evidence>